<organism evidence="8 9">
    <name type="scientific">Levilactobacillus parabrevis ATCC 53295</name>
    <dbReference type="NCBI Taxonomy" id="1267003"/>
    <lineage>
        <taxon>Bacteria</taxon>
        <taxon>Bacillati</taxon>
        <taxon>Bacillota</taxon>
        <taxon>Bacilli</taxon>
        <taxon>Lactobacillales</taxon>
        <taxon>Lactobacillaceae</taxon>
        <taxon>Levilactobacillus</taxon>
    </lineage>
</organism>
<reference evidence="8 9" key="1">
    <citation type="journal article" date="2015" name="Genome Announc.">
        <title>Expanding the biotechnology potential of lactobacilli through comparative genomics of 213 strains and associated genera.</title>
        <authorList>
            <person name="Sun Z."/>
            <person name="Harris H.M."/>
            <person name="McCann A."/>
            <person name="Guo C."/>
            <person name="Argimon S."/>
            <person name="Zhang W."/>
            <person name="Yang X."/>
            <person name="Jeffery I.B."/>
            <person name="Cooney J.C."/>
            <person name="Kagawa T.F."/>
            <person name="Liu W."/>
            <person name="Song Y."/>
            <person name="Salvetti E."/>
            <person name="Wrobel A."/>
            <person name="Rasinkangas P."/>
            <person name="Parkhill J."/>
            <person name="Rea M.C."/>
            <person name="O'Sullivan O."/>
            <person name="Ritari J."/>
            <person name="Douillard F.P."/>
            <person name="Paul Ross R."/>
            <person name="Yang R."/>
            <person name="Briner A.E."/>
            <person name="Felis G.E."/>
            <person name="de Vos W.M."/>
            <person name="Barrangou R."/>
            <person name="Klaenhammer T.R."/>
            <person name="Caufield P.W."/>
            <person name="Cui Y."/>
            <person name="Zhang H."/>
            <person name="O'Toole P.W."/>
        </authorList>
    </citation>
    <scope>NUCLEOTIDE SEQUENCE [LARGE SCALE GENOMIC DNA]</scope>
    <source>
        <strain evidence="8 9">ATCC 53295</strain>
    </source>
</reference>
<accession>A0A0R1GL88</accession>
<dbReference type="AlphaFoldDB" id="A0A0R1GL88"/>
<evidence type="ECO:0000259" key="7">
    <source>
        <dbReference type="Pfam" id="PF06305"/>
    </source>
</evidence>
<dbReference type="Pfam" id="PF06305">
    <property type="entry name" value="LapA_dom"/>
    <property type="match status" value="1"/>
</dbReference>
<keyword evidence="1" id="KW-1003">Cell membrane</keyword>
<feature type="transmembrane region" description="Helical" evidence="6">
    <location>
        <begin position="37"/>
        <end position="65"/>
    </location>
</feature>
<keyword evidence="9" id="KW-1185">Reference proteome</keyword>
<keyword evidence="2 6" id="KW-0812">Transmembrane</keyword>
<proteinExistence type="predicted"/>
<keyword evidence="5" id="KW-0175">Coiled coil</keyword>
<sequence length="132" mass="15016">MKNQWRIVLTILLVIVVAIFAILNVESVPVSFGFTTVHWPLILILLVSILIGAVLMILFSTITVFQHNRAYKDLEQSSNERIDALTKDNDRLTKRLQNSKSKQITGQQEKQLQDLEKENAELKARLAGESKD</sequence>
<evidence type="ECO:0000256" key="4">
    <source>
        <dbReference type="ARBA" id="ARBA00023136"/>
    </source>
</evidence>
<evidence type="ECO:0000256" key="1">
    <source>
        <dbReference type="ARBA" id="ARBA00022475"/>
    </source>
</evidence>
<gene>
    <name evidence="8" type="ORF">FD07_GL001681</name>
</gene>
<evidence type="ECO:0000256" key="3">
    <source>
        <dbReference type="ARBA" id="ARBA00022989"/>
    </source>
</evidence>
<dbReference type="PATRIC" id="fig|1267003.4.peg.1772"/>
<dbReference type="RefSeq" id="WP_020090268.1">
    <property type="nucleotide sequence ID" value="NZ_AZCZ01000043.1"/>
</dbReference>
<evidence type="ECO:0000256" key="2">
    <source>
        <dbReference type="ARBA" id="ARBA00022692"/>
    </source>
</evidence>
<dbReference type="GO" id="GO:0005886">
    <property type="term" value="C:plasma membrane"/>
    <property type="evidence" value="ECO:0007669"/>
    <property type="project" value="InterPro"/>
</dbReference>
<evidence type="ECO:0000256" key="5">
    <source>
        <dbReference type="SAM" id="Coils"/>
    </source>
</evidence>
<feature type="coiled-coil region" evidence="5">
    <location>
        <begin position="75"/>
        <end position="132"/>
    </location>
</feature>
<protein>
    <recommendedName>
        <fullName evidence="7">Lipopolysaccharide assembly protein A domain-containing protein</fullName>
    </recommendedName>
</protein>
<dbReference type="STRING" id="357278.IV61_GL001752"/>
<evidence type="ECO:0000256" key="6">
    <source>
        <dbReference type="SAM" id="Phobius"/>
    </source>
</evidence>
<dbReference type="Proteomes" id="UP000051176">
    <property type="component" value="Unassembled WGS sequence"/>
</dbReference>
<dbReference type="OrthoDB" id="2990728at2"/>
<keyword evidence="4 6" id="KW-0472">Membrane</keyword>
<evidence type="ECO:0000313" key="9">
    <source>
        <dbReference type="Proteomes" id="UP000051176"/>
    </source>
</evidence>
<feature type="domain" description="Lipopolysaccharide assembly protein A" evidence="7">
    <location>
        <begin position="24"/>
        <end position="88"/>
    </location>
</feature>
<dbReference type="GeneID" id="97414612"/>
<dbReference type="InterPro" id="IPR010445">
    <property type="entry name" value="LapA_dom"/>
</dbReference>
<comment type="caution">
    <text evidence="8">The sequence shown here is derived from an EMBL/GenBank/DDBJ whole genome shotgun (WGS) entry which is preliminary data.</text>
</comment>
<feature type="transmembrane region" description="Helical" evidence="6">
    <location>
        <begin position="7"/>
        <end position="25"/>
    </location>
</feature>
<name>A0A0R1GL88_9LACO</name>
<dbReference type="PANTHER" id="PTHR41335">
    <property type="entry name" value="MEMBRANE PROTEIN-RELATED"/>
    <property type="match status" value="1"/>
</dbReference>
<evidence type="ECO:0000313" key="8">
    <source>
        <dbReference type="EMBL" id="KRK34854.1"/>
    </source>
</evidence>
<dbReference type="EMBL" id="AZCZ01000043">
    <property type="protein sequence ID" value="KRK34854.1"/>
    <property type="molecule type" value="Genomic_DNA"/>
</dbReference>
<dbReference type="eggNOG" id="COG5416">
    <property type="taxonomic scope" value="Bacteria"/>
</dbReference>
<keyword evidence="3 6" id="KW-1133">Transmembrane helix</keyword>
<dbReference type="PANTHER" id="PTHR41335:SF1">
    <property type="entry name" value="MEMBRANE PROTEIN"/>
    <property type="match status" value="1"/>
</dbReference>